<evidence type="ECO:0000256" key="1">
    <source>
        <dbReference type="ARBA" id="ARBA00004948"/>
    </source>
</evidence>
<evidence type="ECO:0000256" key="2">
    <source>
        <dbReference type="ARBA" id="ARBA00022977"/>
    </source>
</evidence>
<protein>
    <submittedName>
        <fullName evidence="4">Thiamine phosphate synthase</fullName>
    </submittedName>
</protein>
<dbReference type="GO" id="GO:0004789">
    <property type="term" value="F:thiamine-phosphate diphosphorylase activity"/>
    <property type="evidence" value="ECO:0007669"/>
    <property type="project" value="TreeGrafter"/>
</dbReference>
<comment type="pathway">
    <text evidence="1">Cofactor biosynthesis; thiamine diphosphate biosynthesis.</text>
</comment>
<dbReference type="PANTHER" id="PTHR20857:SF23">
    <property type="entry name" value="THIAMINE BIOSYNTHETIC BIFUNCTIONAL ENZYME"/>
    <property type="match status" value="1"/>
</dbReference>
<dbReference type="GO" id="GO:0009228">
    <property type="term" value="P:thiamine biosynthetic process"/>
    <property type="evidence" value="ECO:0007669"/>
    <property type="project" value="UniProtKB-KW"/>
</dbReference>
<dbReference type="GO" id="GO:0005737">
    <property type="term" value="C:cytoplasm"/>
    <property type="evidence" value="ECO:0007669"/>
    <property type="project" value="TreeGrafter"/>
</dbReference>
<dbReference type="RefSeq" id="WP_150942023.1">
    <property type="nucleotide sequence ID" value="NZ_VCMV01000003.1"/>
</dbReference>
<evidence type="ECO:0000259" key="3">
    <source>
        <dbReference type="Pfam" id="PF02581"/>
    </source>
</evidence>
<keyword evidence="2" id="KW-0784">Thiamine biosynthesis</keyword>
<dbReference type="CDD" id="cd00564">
    <property type="entry name" value="TMP_TenI"/>
    <property type="match status" value="1"/>
</dbReference>
<evidence type="ECO:0000313" key="4">
    <source>
        <dbReference type="EMBL" id="KAB0268966.1"/>
    </source>
</evidence>
<dbReference type="SUPFAM" id="SSF51391">
    <property type="entry name" value="Thiamin phosphate synthase"/>
    <property type="match status" value="1"/>
</dbReference>
<evidence type="ECO:0000313" key="5">
    <source>
        <dbReference type="Proteomes" id="UP000325684"/>
    </source>
</evidence>
<dbReference type="InterPro" id="IPR036206">
    <property type="entry name" value="ThiamineP_synth_sf"/>
</dbReference>
<reference evidence="4 5" key="1">
    <citation type="journal article" date="2019" name="Microorganisms">
        <title>Genome Insights into the Novel Species Microvirga brassicacearum, a Rapeseed Endophyte with Biotechnological Potential.</title>
        <authorList>
            <person name="Jimenez-Gomez A."/>
            <person name="Saati-Santamaria Z."/>
            <person name="Igual J.M."/>
            <person name="Rivas R."/>
            <person name="Mateos P.F."/>
            <person name="Garcia-Fraile P."/>
        </authorList>
    </citation>
    <scope>NUCLEOTIDE SEQUENCE [LARGE SCALE GENOMIC DNA]</scope>
    <source>
        <strain evidence="4 5">CDVBN77</strain>
    </source>
</reference>
<feature type="domain" description="Thiamine phosphate synthase/TenI" evidence="3">
    <location>
        <begin position="8"/>
        <end position="191"/>
    </location>
</feature>
<dbReference type="AlphaFoldDB" id="A0A5N3PGW1"/>
<accession>A0A5N3PGW1</accession>
<dbReference type="InterPro" id="IPR013785">
    <property type="entry name" value="Aldolase_TIM"/>
</dbReference>
<dbReference type="PANTHER" id="PTHR20857">
    <property type="entry name" value="THIAMINE-PHOSPHATE PYROPHOSPHORYLASE"/>
    <property type="match status" value="1"/>
</dbReference>
<name>A0A5N3PGW1_9HYPH</name>
<sequence>MAEPAARLYLITPVVEDAAAFAPRLAEACATGDVAALLLRLPKADERTLVNQIKILAPPVQDHGTALIIASAGEADLALVAGRAGADGVHVTSGQTDLKDLRQHLKSERAMGVGAIRSKDEAMTAGEAGADYLLFGEPRADDSLPSLESVVERATWWAEIFETPCVVYAPSLEVIPELVATRAEFIALGDAVWSHADGPAKAIPAAIALIGEREALD</sequence>
<dbReference type="EMBL" id="VCMV01000003">
    <property type="protein sequence ID" value="KAB0268966.1"/>
    <property type="molecule type" value="Genomic_DNA"/>
</dbReference>
<proteinExistence type="predicted"/>
<dbReference type="InterPro" id="IPR022998">
    <property type="entry name" value="ThiamineP_synth_TenI"/>
</dbReference>
<dbReference type="Pfam" id="PF02581">
    <property type="entry name" value="TMP-TENI"/>
    <property type="match status" value="1"/>
</dbReference>
<keyword evidence="5" id="KW-1185">Reference proteome</keyword>
<dbReference type="Gene3D" id="3.20.20.70">
    <property type="entry name" value="Aldolase class I"/>
    <property type="match status" value="1"/>
</dbReference>
<comment type="caution">
    <text evidence="4">The sequence shown here is derived from an EMBL/GenBank/DDBJ whole genome shotgun (WGS) entry which is preliminary data.</text>
</comment>
<gene>
    <name evidence="4" type="ORF">FEZ63_02325</name>
</gene>
<organism evidence="4 5">
    <name type="scientific">Microvirga brassicacearum</name>
    <dbReference type="NCBI Taxonomy" id="2580413"/>
    <lineage>
        <taxon>Bacteria</taxon>
        <taxon>Pseudomonadati</taxon>
        <taxon>Pseudomonadota</taxon>
        <taxon>Alphaproteobacteria</taxon>
        <taxon>Hyphomicrobiales</taxon>
        <taxon>Methylobacteriaceae</taxon>
        <taxon>Microvirga</taxon>
    </lineage>
</organism>
<dbReference type="OrthoDB" id="7159061at2"/>
<dbReference type="Proteomes" id="UP000325684">
    <property type="component" value="Unassembled WGS sequence"/>
</dbReference>